<name>A0ABN2QRT7_9ACTN</name>
<keyword evidence="2" id="KW-1185">Reference proteome</keyword>
<dbReference type="Proteomes" id="UP001499854">
    <property type="component" value="Unassembled WGS sequence"/>
</dbReference>
<gene>
    <name evidence="1" type="ORF">GCM10009838_11630</name>
</gene>
<protein>
    <submittedName>
        <fullName evidence="1">Uncharacterized protein</fullName>
    </submittedName>
</protein>
<dbReference type="EMBL" id="BAAAQM010000004">
    <property type="protein sequence ID" value="GAA1957319.1"/>
    <property type="molecule type" value="Genomic_DNA"/>
</dbReference>
<accession>A0ABN2QRT7</accession>
<sequence length="74" mass="8376">MVIGSWFRDGGGIRALRSASDELVVRRRRLVYELVVANADGDFLVEQQAYYQCGEDGRITWMRMLCAGYQAADV</sequence>
<evidence type="ECO:0000313" key="1">
    <source>
        <dbReference type="EMBL" id="GAA1957319.1"/>
    </source>
</evidence>
<proteinExistence type="predicted"/>
<comment type="caution">
    <text evidence="1">The sequence shown here is derived from an EMBL/GenBank/DDBJ whole genome shotgun (WGS) entry which is preliminary data.</text>
</comment>
<reference evidence="1 2" key="1">
    <citation type="journal article" date="2019" name="Int. J. Syst. Evol. Microbiol.">
        <title>The Global Catalogue of Microorganisms (GCM) 10K type strain sequencing project: providing services to taxonomists for standard genome sequencing and annotation.</title>
        <authorList>
            <consortium name="The Broad Institute Genomics Platform"/>
            <consortium name="The Broad Institute Genome Sequencing Center for Infectious Disease"/>
            <person name="Wu L."/>
            <person name="Ma J."/>
        </authorList>
    </citation>
    <scope>NUCLEOTIDE SEQUENCE [LARGE SCALE GENOMIC DNA]</scope>
    <source>
        <strain evidence="1 2">JCM 16013</strain>
    </source>
</reference>
<organism evidence="1 2">
    <name type="scientific">Catenulispora subtropica</name>
    <dbReference type="NCBI Taxonomy" id="450798"/>
    <lineage>
        <taxon>Bacteria</taxon>
        <taxon>Bacillati</taxon>
        <taxon>Actinomycetota</taxon>
        <taxon>Actinomycetes</taxon>
        <taxon>Catenulisporales</taxon>
        <taxon>Catenulisporaceae</taxon>
        <taxon>Catenulispora</taxon>
    </lineage>
</organism>
<evidence type="ECO:0000313" key="2">
    <source>
        <dbReference type="Proteomes" id="UP001499854"/>
    </source>
</evidence>